<evidence type="ECO:0000313" key="2">
    <source>
        <dbReference type="Proteomes" id="UP000193067"/>
    </source>
</evidence>
<dbReference type="OrthoDB" id="3357985at2759"/>
<keyword evidence="2" id="KW-1185">Reference proteome</keyword>
<protein>
    <recommendedName>
        <fullName evidence="3">BTB domain-containing protein</fullName>
    </recommendedName>
</protein>
<reference evidence="1 2" key="1">
    <citation type="journal article" date="2015" name="Biotechnol. Biofuels">
        <title>Enhanced degradation of softwood versus hardwood by the white-rot fungus Pycnoporus coccineus.</title>
        <authorList>
            <person name="Couturier M."/>
            <person name="Navarro D."/>
            <person name="Chevret D."/>
            <person name="Henrissat B."/>
            <person name="Piumi F."/>
            <person name="Ruiz-Duenas F.J."/>
            <person name="Martinez A.T."/>
            <person name="Grigoriev I.V."/>
            <person name="Riley R."/>
            <person name="Lipzen A."/>
            <person name="Berrin J.G."/>
            <person name="Master E.R."/>
            <person name="Rosso M.N."/>
        </authorList>
    </citation>
    <scope>NUCLEOTIDE SEQUENCE [LARGE SCALE GENOMIC DNA]</scope>
    <source>
        <strain evidence="1 2">BRFM310</strain>
    </source>
</reference>
<proteinExistence type="predicted"/>
<accession>A0A1Y2IWL6</accession>
<dbReference type="EMBL" id="KZ084093">
    <property type="protein sequence ID" value="OSD05508.1"/>
    <property type="molecule type" value="Genomic_DNA"/>
</dbReference>
<organism evidence="1 2">
    <name type="scientific">Trametes coccinea (strain BRFM310)</name>
    <name type="common">Pycnoporus coccineus</name>
    <dbReference type="NCBI Taxonomy" id="1353009"/>
    <lineage>
        <taxon>Eukaryota</taxon>
        <taxon>Fungi</taxon>
        <taxon>Dikarya</taxon>
        <taxon>Basidiomycota</taxon>
        <taxon>Agaricomycotina</taxon>
        <taxon>Agaricomycetes</taxon>
        <taxon>Polyporales</taxon>
        <taxon>Polyporaceae</taxon>
        <taxon>Trametes</taxon>
    </lineage>
</organism>
<gene>
    <name evidence="1" type="ORF">PYCCODRAFT_1465392</name>
</gene>
<evidence type="ECO:0008006" key="3">
    <source>
        <dbReference type="Google" id="ProtNLM"/>
    </source>
</evidence>
<dbReference type="AlphaFoldDB" id="A0A1Y2IWL6"/>
<dbReference type="Proteomes" id="UP000193067">
    <property type="component" value="Unassembled WGS sequence"/>
</dbReference>
<evidence type="ECO:0000313" key="1">
    <source>
        <dbReference type="EMBL" id="OSD05508.1"/>
    </source>
</evidence>
<name>A0A1Y2IWL6_TRAC3</name>
<sequence>MLQLAPQLVRNEGSQELPIHLLDEASVVVDAILRMCYPVQHPRALDAALLLDVLDAAGKYQMKKVLQVIRSSWSSFIEQEPLRLYLAAAQCGWHEEARMCARLLVDRHNVLWIYCQYIPVMENIANGSYRRLLLYVDECSKAASAAQELVLDSKRYRQTCDKCCARFPATLTTNTRLLWNSKTSLRLVFQSALKSRPSRATLLPTAEVAESFLSTAVIQPISSREPSCAEAKCSAARNLSWALAVLESYGEAVEREIEQVQLEIYTP</sequence>